<proteinExistence type="predicted"/>
<organism evidence="2 3">
    <name type="scientific">Zizania palustris</name>
    <name type="common">Northern wild rice</name>
    <dbReference type="NCBI Taxonomy" id="103762"/>
    <lineage>
        <taxon>Eukaryota</taxon>
        <taxon>Viridiplantae</taxon>
        <taxon>Streptophyta</taxon>
        <taxon>Embryophyta</taxon>
        <taxon>Tracheophyta</taxon>
        <taxon>Spermatophyta</taxon>
        <taxon>Magnoliopsida</taxon>
        <taxon>Liliopsida</taxon>
        <taxon>Poales</taxon>
        <taxon>Poaceae</taxon>
        <taxon>BOP clade</taxon>
        <taxon>Oryzoideae</taxon>
        <taxon>Oryzeae</taxon>
        <taxon>Zizaniinae</taxon>
        <taxon>Zizania</taxon>
    </lineage>
</organism>
<dbReference type="Proteomes" id="UP000729402">
    <property type="component" value="Unassembled WGS sequence"/>
</dbReference>
<reference evidence="2" key="1">
    <citation type="journal article" date="2021" name="bioRxiv">
        <title>Whole Genome Assembly and Annotation of Northern Wild Rice, Zizania palustris L., Supports a Whole Genome Duplication in the Zizania Genus.</title>
        <authorList>
            <person name="Haas M."/>
            <person name="Kono T."/>
            <person name="Macchietto M."/>
            <person name="Millas R."/>
            <person name="McGilp L."/>
            <person name="Shao M."/>
            <person name="Duquette J."/>
            <person name="Hirsch C.N."/>
            <person name="Kimball J."/>
        </authorList>
    </citation>
    <scope>NUCLEOTIDE SEQUENCE</scope>
    <source>
        <tissue evidence="2">Fresh leaf tissue</tissue>
    </source>
</reference>
<feature type="compositionally biased region" description="Basic and acidic residues" evidence="1">
    <location>
        <begin position="75"/>
        <end position="87"/>
    </location>
</feature>
<reference evidence="2" key="2">
    <citation type="submission" date="2021-02" db="EMBL/GenBank/DDBJ databases">
        <authorList>
            <person name="Kimball J.A."/>
            <person name="Haas M.W."/>
            <person name="Macchietto M."/>
            <person name="Kono T."/>
            <person name="Duquette J."/>
            <person name="Shao M."/>
        </authorList>
    </citation>
    <scope>NUCLEOTIDE SEQUENCE</scope>
    <source>
        <tissue evidence="2">Fresh leaf tissue</tissue>
    </source>
</reference>
<dbReference type="EMBL" id="JAAALK010000080">
    <property type="protein sequence ID" value="KAG8095259.1"/>
    <property type="molecule type" value="Genomic_DNA"/>
</dbReference>
<comment type="caution">
    <text evidence="2">The sequence shown here is derived from an EMBL/GenBank/DDBJ whole genome shotgun (WGS) entry which is preliminary data.</text>
</comment>
<sequence>MQEKHLKHTLKISKYLRMITHQKSRVTPMITPDERNRTSDRLDSGCLTTESYALQNEPKRNQGNPAASTRLARQKGIEVDETKIETI</sequence>
<evidence type="ECO:0000313" key="3">
    <source>
        <dbReference type="Proteomes" id="UP000729402"/>
    </source>
</evidence>
<gene>
    <name evidence="2" type="ORF">GUJ93_ZPchr0012g20924</name>
</gene>
<accession>A0A8J5WU64</accession>
<name>A0A8J5WU64_ZIZPA</name>
<dbReference type="AlphaFoldDB" id="A0A8J5WU64"/>
<evidence type="ECO:0000313" key="2">
    <source>
        <dbReference type="EMBL" id="KAG8095259.1"/>
    </source>
</evidence>
<feature type="compositionally biased region" description="Basic and acidic residues" evidence="1">
    <location>
        <begin position="32"/>
        <end position="43"/>
    </location>
</feature>
<evidence type="ECO:0000256" key="1">
    <source>
        <dbReference type="SAM" id="MobiDB-lite"/>
    </source>
</evidence>
<feature type="region of interest" description="Disordered" evidence="1">
    <location>
        <begin position="23"/>
        <end position="43"/>
    </location>
</feature>
<keyword evidence="3" id="KW-1185">Reference proteome</keyword>
<feature type="region of interest" description="Disordered" evidence="1">
    <location>
        <begin position="55"/>
        <end position="87"/>
    </location>
</feature>
<protein>
    <submittedName>
        <fullName evidence="2">Uncharacterized protein</fullName>
    </submittedName>
</protein>